<gene>
    <name evidence="1" type="ORF">DXX99_02860</name>
</gene>
<reference evidence="1 2" key="1">
    <citation type="submission" date="2018-08" db="EMBL/GenBank/DDBJ databases">
        <title>Form III RuBisCO-mediated autotrophy in Thermodesulfobium bacteria.</title>
        <authorList>
            <person name="Toshchakov S.V."/>
            <person name="Kublanov I.V."/>
            <person name="Frolov E."/>
            <person name="Bonch-Osmolovskaya E.A."/>
            <person name="Tourova T.P."/>
            <person name="Chernych N.A."/>
            <person name="Lebedinsky A.V."/>
        </authorList>
    </citation>
    <scope>NUCLEOTIDE SEQUENCE [LARGE SCALE GENOMIC DNA]</scope>
    <source>
        <strain evidence="1 2">SR</strain>
    </source>
</reference>
<name>A0A3D8P4X2_9THEO</name>
<organism evidence="1 2">
    <name type="scientific">Ammonifex thiophilus</name>
    <dbReference type="NCBI Taxonomy" id="444093"/>
    <lineage>
        <taxon>Bacteria</taxon>
        <taxon>Bacillati</taxon>
        <taxon>Bacillota</taxon>
        <taxon>Clostridia</taxon>
        <taxon>Thermoanaerobacterales</taxon>
        <taxon>Thermoanaerobacteraceae</taxon>
        <taxon>Ammonifex</taxon>
    </lineage>
</organism>
<dbReference type="RefSeq" id="WP_115792009.1">
    <property type="nucleotide sequence ID" value="NZ_QSLN01000002.1"/>
</dbReference>
<comment type="caution">
    <text evidence="1">The sequence shown here is derived from an EMBL/GenBank/DDBJ whole genome shotgun (WGS) entry which is preliminary data.</text>
</comment>
<keyword evidence="2" id="KW-1185">Reference proteome</keyword>
<dbReference type="Pfam" id="PF11007">
    <property type="entry name" value="CotJA"/>
    <property type="match status" value="1"/>
</dbReference>
<dbReference type="OrthoDB" id="9800571at2"/>
<evidence type="ECO:0000313" key="1">
    <source>
        <dbReference type="EMBL" id="RDV84266.1"/>
    </source>
</evidence>
<evidence type="ECO:0000313" key="2">
    <source>
        <dbReference type="Proteomes" id="UP000256329"/>
    </source>
</evidence>
<dbReference type="AlphaFoldDB" id="A0A3D8P4X2"/>
<dbReference type="Proteomes" id="UP000256329">
    <property type="component" value="Unassembled WGS sequence"/>
</dbReference>
<dbReference type="InterPro" id="IPR020256">
    <property type="entry name" value="Spore_coat_CotJA"/>
</dbReference>
<sequence>MEQPATAKLSSQPPCGTLPPHPKLARAYVAIQCYDPDYDLDEALSRGTMFPSLYQPEYVVPCTSYRRYVKTYFPEKEGDRK</sequence>
<accession>A0A3D8P4X2</accession>
<protein>
    <submittedName>
        <fullName evidence="1">Spore coat associated protein CotJA</fullName>
    </submittedName>
</protein>
<dbReference type="EMBL" id="QSLN01000002">
    <property type="protein sequence ID" value="RDV84266.1"/>
    <property type="molecule type" value="Genomic_DNA"/>
</dbReference>
<proteinExistence type="predicted"/>